<reference evidence="3 4" key="1">
    <citation type="submission" date="2020-02" db="EMBL/GenBank/DDBJ databases">
        <authorList>
            <person name="Dziuba M."/>
            <person name="Kuznetsov B."/>
            <person name="Mardanov A."/>
            <person name="Ravin N."/>
            <person name="Grouzdev D."/>
        </authorList>
    </citation>
    <scope>NUCLEOTIDE SEQUENCE [LARGE SCALE GENOMIC DNA]</scope>
    <source>
        <strain evidence="3 4">SpK</strain>
    </source>
</reference>
<protein>
    <submittedName>
        <fullName evidence="3">LapA family protein</fullName>
    </submittedName>
</protein>
<comment type="caution">
    <text evidence="3">The sequence shown here is derived from an EMBL/GenBank/DDBJ whole genome shotgun (WGS) entry which is preliminary data.</text>
</comment>
<sequence>MRLLGWLLALPVSLVAVVFAVANRHGLRLELWPLPWSVEVPVYLAVLGPLVLGLMLGALVAWLGGHSARMAAGYHRRRAESLERQLAAAGGSDDKVSAPQLPPPAGG</sequence>
<organism evidence="3 4">
    <name type="scientific">Magnetospirillum aberrantis SpK</name>
    <dbReference type="NCBI Taxonomy" id="908842"/>
    <lineage>
        <taxon>Bacteria</taxon>
        <taxon>Pseudomonadati</taxon>
        <taxon>Pseudomonadota</taxon>
        <taxon>Alphaproteobacteria</taxon>
        <taxon>Rhodospirillales</taxon>
        <taxon>Rhodospirillaceae</taxon>
        <taxon>Magnetospirillum</taxon>
    </lineage>
</organism>
<dbReference type="Proteomes" id="UP000480684">
    <property type="component" value="Unassembled WGS sequence"/>
</dbReference>
<evidence type="ECO:0000313" key="4">
    <source>
        <dbReference type="Proteomes" id="UP000480684"/>
    </source>
</evidence>
<proteinExistence type="predicted"/>
<evidence type="ECO:0000313" key="3">
    <source>
        <dbReference type="EMBL" id="NFV82031.1"/>
    </source>
</evidence>
<dbReference type="EMBL" id="JAAIYP010000045">
    <property type="protein sequence ID" value="NFV82031.1"/>
    <property type="molecule type" value="Genomic_DNA"/>
</dbReference>
<dbReference type="RefSeq" id="WP_163682885.1">
    <property type="nucleotide sequence ID" value="NZ_JAAIYP010000045.1"/>
</dbReference>
<feature type="transmembrane region" description="Helical" evidence="2">
    <location>
        <begin position="44"/>
        <end position="68"/>
    </location>
</feature>
<keyword evidence="2" id="KW-0472">Membrane</keyword>
<evidence type="ECO:0000256" key="2">
    <source>
        <dbReference type="SAM" id="Phobius"/>
    </source>
</evidence>
<evidence type="ECO:0000256" key="1">
    <source>
        <dbReference type="SAM" id="MobiDB-lite"/>
    </source>
</evidence>
<name>A0A7C9V209_9PROT</name>
<keyword evidence="2" id="KW-0812">Transmembrane</keyword>
<accession>A0A7C9V209</accession>
<keyword evidence="4" id="KW-1185">Reference proteome</keyword>
<dbReference type="AlphaFoldDB" id="A0A7C9V209"/>
<gene>
    <name evidence="3" type="ORF">G4223_18120</name>
</gene>
<keyword evidence="2" id="KW-1133">Transmembrane helix</keyword>
<feature type="region of interest" description="Disordered" evidence="1">
    <location>
        <begin position="88"/>
        <end position="107"/>
    </location>
</feature>
<dbReference type="GO" id="GO:0005886">
    <property type="term" value="C:plasma membrane"/>
    <property type="evidence" value="ECO:0007669"/>
    <property type="project" value="InterPro"/>
</dbReference>